<dbReference type="PANTHER" id="PTHR43861">
    <property type="entry name" value="TRANS-ACONITATE 2-METHYLTRANSFERASE-RELATED"/>
    <property type="match status" value="1"/>
</dbReference>
<dbReference type="GO" id="GO:0008168">
    <property type="term" value="F:methyltransferase activity"/>
    <property type="evidence" value="ECO:0007669"/>
    <property type="project" value="UniProtKB-KW"/>
</dbReference>
<reference evidence="3" key="1">
    <citation type="submission" date="2016-10" db="EMBL/GenBank/DDBJ databases">
        <authorList>
            <person name="Varghese N."/>
            <person name="Submissions S."/>
        </authorList>
    </citation>
    <scope>NUCLEOTIDE SEQUENCE [LARGE SCALE GENOMIC DNA]</scope>
    <source>
        <strain evidence="3">P18</strain>
    </source>
</reference>
<dbReference type="Gene3D" id="3.40.50.150">
    <property type="entry name" value="Vaccinia Virus protein VP39"/>
    <property type="match status" value="1"/>
</dbReference>
<gene>
    <name evidence="2" type="ORF">SAMN04487928_12216</name>
</gene>
<evidence type="ECO:0000259" key="1">
    <source>
        <dbReference type="Pfam" id="PF13847"/>
    </source>
</evidence>
<keyword evidence="3" id="KW-1185">Reference proteome</keyword>
<evidence type="ECO:0000313" key="2">
    <source>
        <dbReference type="EMBL" id="SFQ18228.1"/>
    </source>
</evidence>
<dbReference type="GO" id="GO:0032259">
    <property type="term" value="P:methylation"/>
    <property type="evidence" value="ECO:0007669"/>
    <property type="project" value="UniProtKB-KW"/>
</dbReference>
<keyword evidence="2" id="KW-0808">Transferase</keyword>
<protein>
    <submittedName>
        <fullName evidence="2">Methyltransferase domain-containing protein</fullName>
    </submittedName>
</protein>
<name>A0A1I5WF71_9FIRM</name>
<dbReference type="Pfam" id="PF13847">
    <property type="entry name" value="Methyltransf_31"/>
    <property type="match status" value="1"/>
</dbReference>
<dbReference type="OrthoDB" id="2005133at2"/>
<organism evidence="2 3">
    <name type="scientific">Butyrivibrio proteoclasticus</name>
    <dbReference type="NCBI Taxonomy" id="43305"/>
    <lineage>
        <taxon>Bacteria</taxon>
        <taxon>Bacillati</taxon>
        <taxon>Bacillota</taxon>
        <taxon>Clostridia</taxon>
        <taxon>Lachnospirales</taxon>
        <taxon>Lachnospiraceae</taxon>
        <taxon>Butyrivibrio</taxon>
    </lineage>
</organism>
<dbReference type="Proteomes" id="UP000182624">
    <property type="component" value="Unassembled WGS sequence"/>
</dbReference>
<dbReference type="CDD" id="cd02440">
    <property type="entry name" value="AdoMet_MTases"/>
    <property type="match status" value="1"/>
</dbReference>
<keyword evidence="2" id="KW-0489">Methyltransferase</keyword>
<evidence type="ECO:0000313" key="3">
    <source>
        <dbReference type="Proteomes" id="UP000182624"/>
    </source>
</evidence>
<dbReference type="InterPro" id="IPR025714">
    <property type="entry name" value="Methyltranfer_dom"/>
</dbReference>
<dbReference type="SUPFAM" id="SSF53335">
    <property type="entry name" value="S-adenosyl-L-methionine-dependent methyltransferases"/>
    <property type="match status" value="1"/>
</dbReference>
<dbReference type="InterPro" id="IPR029063">
    <property type="entry name" value="SAM-dependent_MTases_sf"/>
</dbReference>
<feature type="domain" description="Methyltransferase" evidence="1">
    <location>
        <begin position="35"/>
        <end position="151"/>
    </location>
</feature>
<sequence length="255" mass="29153">MTNWGLEKDFLLSSRKNMWNNDYFEFLVKCVWKIDKPVRIIDFGCGYGFLAQMLLPLIPGGSSYKGIDISEELIKDANIQFANCQEVSFELADLNEYVPIEEYDIAICQSVLRHLSNPENILKKMVDSVKENGLVICIEPSRRLENAGIYVDSNAFDPFEHDDFLRQKWTSENKSGGRDYQIGVKIPNHMSKLGLKDVGVRINDYVDYIGTINDKEESAPKEVTRFLKDHNVDDKYPGADGFLAARCHVISYGYK</sequence>
<proteinExistence type="predicted"/>
<dbReference type="EMBL" id="FOXO01000022">
    <property type="protein sequence ID" value="SFQ18228.1"/>
    <property type="molecule type" value="Genomic_DNA"/>
</dbReference>
<dbReference type="AlphaFoldDB" id="A0A1I5WF71"/>
<accession>A0A1I5WF71</accession>